<keyword evidence="2" id="KW-1003">Cell membrane</keyword>
<dbReference type="PANTHER" id="PTHR30572">
    <property type="entry name" value="MEMBRANE COMPONENT OF TRANSPORTER-RELATED"/>
    <property type="match status" value="1"/>
</dbReference>
<keyword evidence="5 7" id="KW-0472">Membrane</keyword>
<dbReference type="InterPro" id="IPR050250">
    <property type="entry name" value="Macrolide_Exporter_MacB"/>
</dbReference>
<dbReference type="GO" id="GO:0022857">
    <property type="term" value="F:transmembrane transporter activity"/>
    <property type="evidence" value="ECO:0007669"/>
    <property type="project" value="TreeGrafter"/>
</dbReference>
<keyword evidence="4 7" id="KW-1133">Transmembrane helix</keyword>
<evidence type="ECO:0000256" key="4">
    <source>
        <dbReference type="ARBA" id="ARBA00022989"/>
    </source>
</evidence>
<evidence type="ECO:0000256" key="2">
    <source>
        <dbReference type="ARBA" id="ARBA00022475"/>
    </source>
</evidence>
<organism evidence="10 11">
    <name type="scientific">Filimonas lacunae</name>
    <dbReference type="NCBI Taxonomy" id="477680"/>
    <lineage>
        <taxon>Bacteria</taxon>
        <taxon>Pseudomonadati</taxon>
        <taxon>Bacteroidota</taxon>
        <taxon>Chitinophagia</taxon>
        <taxon>Chitinophagales</taxon>
        <taxon>Chitinophagaceae</taxon>
        <taxon>Filimonas</taxon>
    </lineage>
</organism>
<feature type="transmembrane region" description="Helical" evidence="7">
    <location>
        <begin position="314"/>
        <end position="340"/>
    </location>
</feature>
<comment type="subcellular location">
    <subcellularLocation>
        <location evidence="1">Cell membrane</location>
        <topology evidence="1">Multi-pass membrane protein</topology>
    </subcellularLocation>
</comment>
<dbReference type="PANTHER" id="PTHR30572:SF4">
    <property type="entry name" value="ABC TRANSPORTER PERMEASE YTRF"/>
    <property type="match status" value="1"/>
</dbReference>
<gene>
    <name evidence="10" type="ORF">SAMN05421788_101380</name>
</gene>
<name>A0A173MMR7_9BACT</name>
<sequence>MLQHLITLTWNKKRKHALLVTEMLICFLVLFAVFTLLTGLYRNYRKPLGMEPDNLWSVYLPVHYPAPPADTLQTQQQLIRNSLLAVPGVQMVSFSSWNLPFYDIAVQNAVTYNGRKITAVNWYIADEHFGPVLGITMAEGRYYAPQDKTAAIKPLVITQALSKALFGDSAAVGKRVNAWGNCQIIGVTNDVKFQGDYRKPGYAVLQNADTSELSQLARLVVKVAPGSGYALEGKVYKILANDLKLDGIVIERMPELRKVINSNSFIPAVITCIVSVFLVGNVLLGLLGVLWYTISQRKGELALRRAVGATAKNIAAQLVTESLLLVSLALVPGVIIAVQFPLLHVFDVESVVYYMGLLLATAMLVVLVLLCALYPGRQAAAILPAVALHEE</sequence>
<feature type="domain" description="MacB-like periplasmic core" evidence="9">
    <location>
        <begin position="23"/>
        <end position="227"/>
    </location>
</feature>
<feature type="domain" description="ABC3 transporter permease C-terminal" evidence="8">
    <location>
        <begin position="273"/>
        <end position="381"/>
    </location>
</feature>
<keyword evidence="11" id="KW-1185">Reference proteome</keyword>
<dbReference type="STRING" id="477680.SAMN05421788_101380"/>
<evidence type="ECO:0000256" key="6">
    <source>
        <dbReference type="ARBA" id="ARBA00038076"/>
    </source>
</evidence>
<dbReference type="EMBL" id="FTOR01000001">
    <property type="protein sequence ID" value="SIS64218.1"/>
    <property type="molecule type" value="Genomic_DNA"/>
</dbReference>
<proteinExistence type="inferred from homology"/>
<dbReference type="AlphaFoldDB" id="A0A173MMR7"/>
<dbReference type="InterPro" id="IPR003838">
    <property type="entry name" value="ABC3_permease_C"/>
</dbReference>
<dbReference type="KEGG" id="fln:FLA_4979"/>
<dbReference type="InterPro" id="IPR025857">
    <property type="entry name" value="MacB_PCD"/>
</dbReference>
<evidence type="ECO:0000256" key="1">
    <source>
        <dbReference type="ARBA" id="ARBA00004651"/>
    </source>
</evidence>
<feature type="transmembrane region" description="Helical" evidence="7">
    <location>
        <begin position="265"/>
        <end position="293"/>
    </location>
</feature>
<evidence type="ECO:0000256" key="3">
    <source>
        <dbReference type="ARBA" id="ARBA00022692"/>
    </source>
</evidence>
<reference evidence="11" key="1">
    <citation type="submission" date="2017-01" db="EMBL/GenBank/DDBJ databases">
        <authorList>
            <person name="Varghese N."/>
            <person name="Submissions S."/>
        </authorList>
    </citation>
    <scope>NUCLEOTIDE SEQUENCE [LARGE SCALE GENOMIC DNA]</scope>
    <source>
        <strain evidence="11">DSM 21054</strain>
    </source>
</reference>
<evidence type="ECO:0000256" key="7">
    <source>
        <dbReference type="SAM" id="Phobius"/>
    </source>
</evidence>
<protein>
    <submittedName>
        <fullName evidence="10">Putative ABC transport system permease protein</fullName>
    </submittedName>
</protein>
<feature type="transmembrane region" description="Helical" evidence="7">
    <location>
        <begin position="20"/>
        <end position="41"/>
    </location>
</feature>
<dbReference type="Proteomes" id="UP000186917">
    <property type="component" value="Unassembled WGS sequence"/>
</dbReference>
<dbReference type="Pfam" id="PF02687">
    <property type="entry name" value="FtsX"/>
    <property type="match status" value="1"/>
</dbReference>
<accession>A0A173MMR7</accession>
<comment type="similarity">
    <text evidence="6">Belongs to the ABC-4 integral membrane protein family.</text>
</comment>
<dbReference type="Pfam" id="PF12704">
    <property type="entry name" value="MacB_PCD"/>
    <property type="match status" value="1"/>
</dbReference>
<evidence type="ECO:0000313" key="10">
    <source>
        <dbReference type="EMBL" id="SIS64218.1"/>
    </source>
</evidence>
<evidence type="ECO:0000313" key="11">
    <source>
        <dbReference type="Proteomes" id="UP000186917"/>
    </source>
</evidence>
<feature type="transmembrane region" description="Helical" evidence="7">
    <location>
        <begin position="352"/>
        <end position="374"/>
    </location>
</feature>
<dbReference type="RefSeq" id="WP_076375120.1">
    <property type="nucleotide sequence ID" value="NZ_AP017422.1"/>
</dbReference>
<evidence type="ECO:0000256" key="5">
    <source>
        <dbReference type="ARBA" id="ARBA00023136"/>
    </source>
</evidence>
<keyword evidence="3 7" id="KW-0812">Transmembrane</keyword>
<evidence type="ECO:0000259" key="9">
    <source>
        <dbReference type="Pfam" id="PF12704"/>
    </source>
</evidence>
<evidence type="ECO:0000259" key="8">
    <source>
        <dbReference type="Pfam" id="PF02687"/>
    </source>
</evidence>
<dbReference type="GO" id="GO:0005886">
    <property type="term" value="C:plasma membrane"/>
    <property type="evidence" value="ECO:0007669"/>
    <property type="project" value="UniProtKB-SubCell"/>
</dbReference>